<keyword evidence="1" id="KW-0732">Signal</keyword>
<reference evidence="2" key="2">
    <citation type="submission" date="2021-09" db="EMBL/GenBank/DDBJ databases">
        <authorList>
            <person name="Gilroy R."/>
        </authorList>
    </citation>
    <scope>NUCLEOTIDE SEQUENCE</scope>
    <source>
        <strain evidence="2">4100</strain>
    </source>
</reference>
<dbReference type="Gene3D" id="2.40.160.60">
    <property type="entry name" value="Outer membrane protein transport protein (OMPP1/FadL/TodX)"/>
    <property type="match status" value="1"/>
</dbReference>
<reference evidence="2" key="1">
    <citation type="journal article" date="2021" name="PeerJ">
        <title>Extensive microbial diversity within the chicken gut microbiome revealed by metagenomics and culture.</title>
        <authorList>
            <person name="Gilroy R."/>
            <person name="Ravi A."/>
            <person name="Getino M."/>
            <person name="Pursley I."/>
            <person name="Horton D.L."/>
            <person name="Alikhan N.F."/>
            <person name="Baker D."/>
            <person name="Gharbi K."/>
            <person name="Hall N."/>
            <person name="Watson M."/>
            <person name="Adriaenssens E.M."/>
            <person name="Foster-Nyarko E."/>
            <person name="Jarju S."/>
            <person name="Secka A."/>
            <person name="Antonio M."/>
            <person name="Oren A."/>
            <person name="Chaudhuri R.R."/>
            <person name="La Ragione R."/>
            <person name="Hildebrand F."/>
            <person name="Pallen M.J."/>
        </authorList>
    </citation>
    <scope>NUCLEOTIDE SEQUENCE</scope>
    <source>
        <strain evidence="2">4100</strain>
    </source>
</reference>
<dbReference type="SUPFAM" id="SSF56935">
    <property type="entry name" value="Porins"/>
    <property type="match status" value="1"/>
</dbReference>
<organism evidence="2 3">
    <name type="scientific">Candidatus Amulumruptor caecigallinarius</name>
    <dbReference type="NCBI Taxonomy" id="2109911"/>
    <lineage>
        <taxon>Bacteria</taxon>
        <taxon>Pseudomonadati</taxon>
        <taxon>Bacteroidota</taxon>
        <taxon>Bacteroidia</taxon>
        <taxon>Bacteroidales</taxon>
        <taxon>Muribaculaceae</taxon>
        <taxon>Candidatus Amulumruptor</taxon>
    </lineage>
</organism>
<evidence type="ECO:0008006" key="4">
    <source>
        <dbReference type="Google" id="ProtNLM"/>
    </source>
</evidence>
<evidence type="ECO:0000313" key="3">
    <source>
        <dbReference type="Proteomes" id="UP000711407"/>
    </source>
</evidence>
<comment type="caution">
    <text evidence="2">The sequence shown here is derived from an EMBL/GenBank/DDBJ whole genome shotgun (WGS) entry which is preliminary data.</text>
</comment>
<proteinExistence type="predicted"/>
<name>A0A921EAB6_9BACT</name>
<feature type="signal peptide" evidence="1">
    <location>
        <begin position="1"/>
        <end position="25"/>
    </location>
</feature>
<feature type="chain" id="PRO_5037435277" description="Aromatic hydrocarbon degradation protein" evidence="1">
    <location>
        <begin position="26"/>
        <end position="424"/>
    </location>
</feature>
<evidence type="ECO:0000256" key="1">
    <source>
        <dbReference type="SAM" id="SignalP"/>
    </source>
</evidence>
<protein>
    <recommendedName>
        <fullName evidence="4">Aromatic hydrocarbon degradation protein</fullName>
    </recommendedName>
</protein>
<accession>A0A921EAB6</accession>
<dbReference type="Proteomes" id="UP000711407">
    <property type="component" value="Unassembled WGS sequence"/>
</dbReference>
<dbReference type="EMBL" id="DYXT01000051">
    <property type="protein sequence ID" value="HJE40040.1"/>
    <property type="molecule type" value="Genomic_DNA"/>
</dbReference>
<evidence type="ECO:0000313" key="2">
    <source>
        <dbReference type="EMBL" id="HJE40040.1"/>
    </source>
</evidence>
<sequence length="424" mass="46921">MKIRSRLIALLAAVMAMAVGESVSAQTPYSKFGYGILRDNVTSAQRQMGGVGYAMSSGRQINVMNPASYASRDSLTFLFDLGLDFTNIWSSEKLHNSDITNSQHNYGGGLDYVTMAFPVSKRLGMSIGLLPYSSVGYSFGSTIDNGSASRQGSGGLNLLYLGAGFNIVKGLNVGMNFGYFFGTTYNDVYAIPESTGTMSLFEQIIQVRDFHMDFGIQYGVEVAPRQRLTAGLTFSPGKALLGKSMVLQFDEVSSSGTSGYVGDTIASESLRHNFAIPATWGVGINYERNRNFMAEVDFTYQGWKNAKFEPDDNFIGTKFQNRYRIGAGLEWVPDPRGSYFRRVAYRFGGYYNRDYITVNSNSVKDFGLSCGFGFPAVAGKTVVNLGFEYKHRSTSPTKLLTENYFNITLGVNFNERWFMQSKIR</sequence>
<dbReference type="AlphaFoldDB" id="A0A921EAB6"/>
<gene>
    <name evidence="2" type="ORF">K8V47_09845</name>
</gene>